<evidence type="ECO:0000256" key="7">
    <source>
        <dbReference type="RuleBase" id="RU004560"/>
    </source>
</evidence>
<gene>
    <name evidence="12" type="primary">LOC108667474</name>
</gene>
<feature type="compositionally biased region" description="Gly residues" evidence="9">
    <location>
        <begin position="208"/>
        <end position="219"/>
    </location>
</feature>
<keyword evidence="5 7" id="KW-0342">GTP-binding</keyword>
<evidence type="ECO:0000256" key="3">
    <source>
        <dbReference type="ARBA" id="ARBA00022741"/>
    </source>
</evidence>
<dbReference type="Gene3D" id="3.40.50.300">
    <property type="entry name" value="P-loop containing nucleotide triphosphate hydrolases"/>
    <property type="match status" value="1"/>
</dbReference>
<evidence type="ECO:0000256" key="9">
    <source>
        <dbReference type="SAM" id="MobiDB-lite"/>
    </source>
</evidence>
<feature type="compositionally biased region" description="Low complexity" evidence="9">
    <location>
        <begin position="41"/>
        <end position="73"/>
    </location>
</feature>
<comment type="subcellular location">
    <subcellularLocation>
        <location evidence="1">Cleavage furrow</location>
    </subcellularLocation>
</comment>
<keyword evidence="3 7" id="KW-0547">Nucleotide-binding</keyword>
<dbReference type="KEGG" id="hazt:108667474"/>
<dbReference type="FunFam" id="3.40.50.300:FF:000162">
    <property type="entry name" value="septin-7 isoform X1"/>
    <property type="match status" value="1"/>
</dbReference>
<dbReference type="AlphaFoldDB" id="A0A8B7N9F4"/>
<feature type="compositionally biased region" description="Polar residues" evidence="9">
    <location>
        <begin position="617"/>
        <end position="635"/>
    </location>
</feature>
<feature type="compositionally biased region" description="Polar residues" evidence="9">
    <location>
        <begin position="148"/>
        <end position="167"/>
    </location>
</feature>
<dbReference type="GO" id="GO:0005525">
    <property type="term" value="F:GTP binding"/>
    <property type="evidence" value="ECO:0007669"/>
    <property type="project" value="UniProtKB-KW"/>
</dbReference>
<feature type="region of interest" description="Disordered" evidence="9">
    <location>
        <begin position="732"/>
        <end position="757"/>
    </location>
</feature>
<evidence type="ECO:0000313" key="12">
    <source>
        <dbReference type="RefSeq" id="XP_018009989.1"/>
    </source>
</evidence>
<reference evidence="12" key="1">
    <citation type="submission" date="2025-08" db="UniProtKB">
        <authorList>
            <consortium name="RefSeq"/>
        </authorList>
    </citation>
    <scope>IDENTIFICATION</scope>
    <source>
        <tissue evidence="12">Whole organism</tissue>
    </source>
</reference>
<dbReference type="Proteomes" id="UP000694843">
    <property type="component" value="Unplaced"/>
</dbReference>
<dbReference type="Pfam" id="PF00735">
    <property type="entry name" value="Septin"/>
    <property type="match status" value="1"/>
</dbReference>
<feature type="domain" description="Septin-type G" evidence="10">
    <location>
        <begin position="351"/>
        <end position="615"/>
    </location>
</feature>
<sequence length="757" mass="83317">MNGDSGDNISNNSGYLRSSSTLSTFSSNSPRFRRYEESKKSYLSSGLGSSTLTSSFSSKYSSSSSSIGSTSGPSYRLASLDRLAYRQKLYDNNGGAELTPVAPPTVPSTAVTSTSSFLHSNNVSLAGVNGTSNGTSSYEPSSLPSISTTDGKPNGVLSNGLNGNHTANGFGKPEEIPNHVSTATITALPQPLQTKREMFFKSDSTASAGGGGGGGGGNPLGPPSTAPPAPPVSAPTSAPPPPPTTTTANPTPTPVTNHVNSNATNNATNNATTNNAPDAKTSVASIKEQLLTTKDKKDHKDEENKESKQAAKPPIKDKTNAKEVFRRQREVEGYVGFANLPNQVYRKAVKKGFEFSLMVVGESGLGKSTMINSMFLSDIYSNEYPGPSHRVKKTVQVETTKVLLKENAVNLMLTVVDTPGFGDAVDNSDCWQPVIDYVESKYEEYLNAESKVNRKSISDNRVHCCLYFIAPSGHGLKSLDIEFMRRLHDKVNIIPVIAKADTLTPEECQHFKKQIINEIHQHKIKIYEFPEEDGDNNKLKQRVPFAVVGSNVTTEVDGKKVRGRKYPWGIVEVENLSHCDFIPLRNLLIRTHMQDLKEVTSSVHYENYRCRKLAGGTTDNKSKSSNKPSCLTRSKNSVASAWNPLALMEEEKKEHSSRMQKMESEMEQVFEMKVKEKMTKLSELEADLQKRNETMRRKLETDMAELEEERERFEKERRAWETANNVTVEELRRRSLESISKEQVDGKDKGKKKKGLF</sequence>
<feature type="coiled-coil region" evidence="8">
    <location>
        <begin position="645"/>
        <end position="723"/>
    </location>
</feature>
<dbReference type="InterPro" id="IPR030379">
    <property type="entry name" value="G_SEPTIN_dom"/>
</dbReference>
<feature type="compositionally biased region" description="Low complexity" evidence="9">
    <location>
        <begin position="136"/>
        <end position="147"/>
    </location>
</feature>
<evidence type="ECO:0000256" key="8">
    <source>
        <dbReference type="SAM" id="Coils"/>
    </source>
</evidence>
<dbReference type="GO" id="GO:0051301">
    <property type="term" value="P:cell division"/>
    <property type="evidence" value="ECO:0007669"/>
    <property type="project" value="UniProtKB-KW"/>
</dbReference>
<evidence type="ECO:0000256" key="6">
    <source>
        <dbReference type="ARBA" id="ARBA00023306"/>
    </source>
</evidence>
<comment type="similarity">
    <text evidence="7">Belongs to the TRAFAC class TrmE-Era-EngA-EngB-Septin-like GTPase superfamily. Septin GTPase family.</text>
</comment>
<dbReference type="GO" id="GO:0032154">
    <property type="term" value="C:cleavage furrow"/>
    <property type="evidence" value="ECO:0007669"/>
    <property type="project" value="UniProtKB-SubCell"/>
</dbReference>
<dbReference type="InterPro" id="IPR027417">
    <property type="entry name" value="P-loop_NTPase"/>
</dbReference>
<dbReference type="GO" id="GO:0005856">
    <property type="term" value="C:cytoskeleton"/>
    <property type="evidence" value="ECO:0007669"/>
    <property type="project" value="UniProtKB-ARBA"/>
</dbReference>
<evidence type="ECO:0000313" key="11">
    <source>
        <dbReference type="Proteomes" id="UP000694843"/>
    </source>
</evidence>
<keyword evidence="11" id="KW-1185">Reference proteome</keyword>
<feature type="region of interest" description="Disordered" evidence="9">
    <location>
        <begin position="614"/>
        <end position="635"/>
    </location>
</feature>
<accession>A0A8B7N9F4</accession>
<feature type="compositionally biased region" description="Low complexity" evidence="9">
    <location>
        <begin position="245"/>
        <end position="276"/>
    </location>
</feature>
<feature type="compositionally biased region" description="Basic and acidic residues" evidence="9">
    <location>
        <begin position="732"/>
        <end position="748"/>
    </location>
</feature>
<dbReference type="SUPFAM" id="SSF52540">
    <property type="entry name" value="P-loop containing nucleoside triphosphate hydrolases"/>
    <property type="match status" value="1"/>
</dbReference>
<name>A0A8B7N9F4_HYAAZ</name>
<evidence type="ECO:0000256" key="4">
    <source>
        <dbReference type="ARBA" id="ARBA00023054"/>
    </source>
</evidence>
<keyword evidence="2" id="KW-0132">Cell division</keyword>
<feature type="region of interest" description="Disordered" evidence="9">
    <location>
        <begin position="1"/>
        <end position="73"/>
    </location>
</feature>
<dbReference type="PROSITE" id="PS51719">
    <property type="entry name" value="G_SEPTIN"/>
    <property type="match status" value="1"/>
</dbReference>
<evidence type="ECO:0000259" key="10">
    <source>
        <dbReference type="PROSITE" id="PS51719"/>
    </source>
</evidence>
<dbReference type="CTD" id="35801"/>
<feature type="compositionally biased region" description="Basic and acidic residues" evidence="9">
    <location>
        <begin position="293"/>
        <end position="321"/>
    </location>
</feature>
<feature type="region of interest" description="Disordered" evidence="9">
    <location>
        <begin position="131"/>
        <end position="177"/>
    </location>
</feature>
<dbReference type="OrthoDB" id="416553at2759"/>
<proteinExistence type="inferred from homology"/>
<keyword evidence="4 8" id="KW-0175">Coiled coil</keyword>
<feature type="compositionally biased region" description="Pro residues" evidence="9">
    <location>
        <begin position="220"/>
        <end position="244"/>
    </location>
</feature>
<dbReference type="GeneID" id="108667474"/>
<dbReference type="PANTHER" id="PTHR18884">
    <property type="entry name" value="SEPTIN"/>
    <property type="match status" value="1"/>
</dbReference>
<dbReference type="RefSeq" id="XP_018009989.1">
    <property type="nucleotide sequence ID" value="XM_018154500.2"/>
</dbReference>
<protein>
    <submittedName>
        <fullName evidence="12">Septin-7 isoform X1</fullName>
    </submittedName>
</protein>
<feature type="region of interest" description="Disordered" evidence="9">
    <location>
        <begin position="203"/>
        <end position="321"/>
    </location>
</feature>
<dbReference type="InterPro" id="IPR016491">
    <property type="entry name" value="Septin"/>
</dbReference>
<dbReference type="CDD" id="cd01850">
    <property type="entry name" value="CDC_Septin"/>
    <property type="match status" value="1"/>
</dbReference>
<evidence type="ECO:0000256" key="1">
    <source>
        <dbReference type="ARBA" id="ARBA00004626"/>
    </source>
</evidence>
<evidence type="ECO:0000256" key="2">
    <source>
        <dbReference type="ARBA" id="ARBA00022618"/>
    </source>
</evidence>
<feature type="compositionally biased region" description="Low complexity" evidence="9">
    <location>
        <begin position="1"/>
        <end position="29"/>
    </location>
</feature>
<keyword evidence="6" id="KW-0131">Cell cycle</keyword>
<evidence type="ECO:0000256" key="5">
    <source>
        <dbReference type="ARBA" id="ARBA00023134"/>
    </source>
</evidence>
<organism evidence="11 12">
    <name type="scientific">Hyalella azteca</name>
    <name type="common">Amphipod</name>
    <dbReference type="NCBI Taxonomy" id="294128"/>
    <lineage>
        <taxon>Eukaryota</taxon>
        <taxon>Metazoa</taxon>
        <taxon>Ecdysozoa</taxon>
        <taxon>Arthropoda</taxon>
        <taxon>Crustacea</taxon>
        <taxon>Multicrustacea</taxon>
        <taxon>Malacostraca</taxon>
        <taxon>Eumalacostraca</taxon>
        <taxon>Peracarida</taxon>
        <taxon>Amphipoda</taxon>
        <taxon>Senticaudata</taxon>
        <taxon>Talitrida</taxon>
        <taxon>Talitroidea</taxon>
        <taxon>Hyalellidae</taxon>
        <taxon>Hyalella</taxon>
    </lineage>
</organism>